<sequence length="363" mass="40450">MHVPEPTTTTSRAVITTFVGLAIIFTVFRLVYRFRIRRFWWDDAWASVALIFQFMLVVAFWIRTDVPGVGPLNQSKHNRIIAYWILTNGFTCVLWSARLSMLYSIIRITPPMMRLRRVAYCCGILFVAMWAGLLAQKLYICISDLSWQLKPAPQCHLGQSVAILELVTDFSSDAILIVLPLRLLWGVNLPRHMRKLLFSIFSASCLVTIVSTIHATFLLGPAGLLEGLTANVEASVSLIVANLAVIVTHVYRLLRNGEDIDHSAYDVTTNGTRRINGPLKGFVKAAASSMHFASGIGGNTTRGTEAVLDSTTFRESRSNPDSNTTFGSVYEMTKPDELDHASTHIVNEPMIFANKARDLEPNC</sequence>
<evidence type="ECO:0000313" key="9">
    <source>
        <dbReference type="Proteomes" id="UP000076532"/>
    </source>
</evidence>
<organism evidence="8 9">
    <name type="scientific">Athelia psychrophila</name>
    <dbReference type="NCBI Taxonomy" id="1759441"/>
    <lineage>
        <taxon>Eukaryota</taxon>
        <taxon>Fungi</taxon>
        <taxon>Dikarya</taxon>
        <taxon>Basidiomycota</taxon>
        <taxon>Agaricomycotina</taxon>
        <taxon>Agaricomycetes</taxon>
        <taxon>Agaricomycetidae</taxon>
        <taxon>Atheliales</taxon>
        <taxon>Atheliaceae</taxon>
        <taxon>Athelia</taxon>
    </lineage>
</organism>
<keyword evidence="3 6" id="KW-1133">Transmembrane helix</keyword>
<feature type="transmembrane region" description="Helical" evidence="6">
    <location>
        <begin position="196"/>
        <end position="222"/>
    </location>
</feature>
<keyword evidence="9" id="KW-1185">Reference proteome</keyword>
<evidence type="ECO:0000313" key="8">
    <source>
        <dbReference type="EMBL" id="KZP25344.1"/>
    </source>
</evidence>
<reference evidence="8 9" key="1">
    <citation type="journal article" date="2016" name="Mol. Biol. Evol.">
        <title>Comparative Genomics of Early-Diverging Mushroom-Forming Fungi Provides Insights into the Origins of Lignocellulose Decay Capabilities.</title>
        <authorList>
            <person name="Nagy L.G."/>
            <person name="Riley R."/>
            <person name="Tritt A."/>
            <person name="Adam C."/>
            <person name="Daum C."/>
            <person name="Floudas D."/>
            <person name="Sun H."/>
            <person name="Yadav J.S."/>
            <person name="Pangilinan J."/>
            <person name="Larsson K.H."/>
            <person name="Matsuura K."/>
            <person name="Barry K."/>
            <person name="Labutti K."/>
            <person name="Kuo R."/>
            <person name="Ohm R.A."/>
            <person name="Bhattacharya S.S."/>
            <person name="Shirouzu T."/>
            <person name="Yoshinaga Y."/>
            <person name="Martin F.M."/>
            <person name="Grigoriev I.V."/>
            <person name="Hibbett D.S."/>
        </authorList>
    </citation>
    <scope>NUCLEOTIDE SEQUENCE [LARGE SCALE GENOMIC DNA]</scope>
    <source>
        <strain evidence="8 9">CBS 109695</strain>
    </source>
</reference>
<accession>A0A166NSY2</accession>
<dbReference type="Proteomes" id="UP000076532">
    <property type="component" value="Unassembled WGS sequence"/>
</dbReference>
<feature type="transmembrane region" description="Helical" evidence="6">
    <location>
        <begin position="234"/>
        <end position="254"/>
    </location>
</feature>
<evidence type="ECO:0000256" key="5">
    <source>
        <dbReference type="ARBA" id="ARBA00038359"/>
    </source>
</evidence>
<feature type="transmembrane region" description="Helical" evidence="6">
    <location>
        <begin position="160"/>
        <end position="184"/>
    </location>
</feature>
<dbReference type="Pfam" id="PF20684">
    <property type="entry name" value="Fung_rhodopsin"/>
    <property type="match status" value="1"/>
</dbReference>
<proteinExistence type="inferred from homology"/>
<gene>
    <name evidence="8" type="ORF">FIBSPDRAFT_783324</name>
</gene>
<feature type="transmembrane region" description="Helical" evidence="6">
    <location>
        <begin position="82"/>
        <end position="106"/>
    </location>
</feature>
<feature type="transmembrane region" description="Helical" evidence="6">
    <location>
        <begin position="12"/>
        <end position="32"/>
    </location>
</feature>
<feature type="transmembrane region" description="Helical" evidence="6">
    <location>
        <begin position="44"/>
        <end position="62"/>
    </location>
</feature>
<dbReference type="InterPro" id="IPR052337">
    <property type="entry name" value="SAT4-like"/>
</dbReference>
<keyword evidence="2 6" id="KW-0812">Transmembrane</keyword>
<evidence type="ECO:0000259" key="7">
    <source>
        <dbReference type="Pfam" id="PF20684"/>
    </source>
</evidence>
<keyword evidence="4 6" id="KW-0472">Membrane</keyword>
<dbReference type="OrthoDB" id="3229610at2759"/>
<dbReference type="AlphaFoldDB" id="A0A166NSY2"/>
<feature type="transmembrane region" description="Helical" evidence="6">
    <location>
        <begin position="118"/>
        <end position="140"/>
    </location>
</feature>
<name>A0A166NSY2_9AGAM</name>
<dbReference type="GO" id="GO:0016020">
    <property type="term" value="C:membrane"/>
    <property type="evidence" value="ECO:0007669"/>
    <property type="project" value="UniProtKB-SubCell"/>
</dbReference>
<evidence type="ECO:0000256" key="3">
    <source>
        <dbReference type="ARBA" id="ARBA00022989"/>
    </source>
</evidence>
<dbReference type="InterPro" id="IPR049326">
    <property type="entry name" value="Rhodopsin_dom_fungi"/>
</dbReference>
<dbReference type="PANTHER" id="PTHR33048:SF19">
    <property type="entry name" value="MEMBRANE PROTEIN PTH11-LIKE, PUTATIVE (AFU_ORTHOLOGUE AFUA_1G14080)-RELATED"/>
    <property type="match status" value="1"/>
</dbReference>
<dbReference type="STRING" id="436010.A0A166NSY2"/>
<evidence type="ECO:0000256" key="2">
    <source>
        <dbReference type="ARBA" id="ARBA00022692"/>
    </source>
</evidence>
<evidence type="ECO:0000256" key="6">
    <source>
        <dbReference type="SAM" id="Phobius"/>
    </source>
</evidence>
<feature type="domain" description="Rhodopsin" evidence="7">
    <location>
        <begin position="29"/>
        <end position="221"/>
    </location>
</feature>
<comment type="similarity">
    <text evidence="5">Belongs to the SAT4 family.</text>
</comment>
<comment type="subcellular location">
    <subcellularLocation>
        <location evidence="1">Membrane</location>
        <topology evidence="1">Multi-pass membrane protein</topology>
    </subcellularLocation>
</comment>
<dbReference type="EMBL" id="KV417521">
    <property type="protein sequence ID" value="KZP25344.1"/>
    <property type="molecule type" value="Genomic_DNA"/>
</dbReference>
<evidence type="ECO:0000256" key="1">
    <source>
        <dbReference type="ARBA" id="ARBA00004141"/>
    </source>
</evidence>
<protein>
    <recommendedName>
        <fullName evidence="7">Rhodopsin domain-containing protein</fullName>
    </recommendedName>
</protein>
<dbReference type="PANTHER" id="PTHR33048">
    <property type="entry name" value="PTH11-LIKE INTEGRAL MEMBRANE PROTEIN (AFU_ORTHOLOGUE AFUA_5G11245)"/>
    <property type="match status" value="1"/>
</dbReference>
<evidence type="ECO:0000256" key="4">
    <source>
        <dbReference type="ARBA" id="ARBA00023136"/>
    </source>
</evidence>